<dbReference type="EMBL" id="CAFABE010000070">
    <property type="protein sequence ID" value="CAB4832203.1"/>
    <property type="molecule type" value="Genomic_DNA"/>
</dbReference>
<evidence type="ECO:0000313" key="2">
    <source>
        <dbReference type="EMBL" id="CAB4832203.1"/>
    </source>
</evidence>
<dbReference type="Gene3D" id="3.90.550.10">
    <property type="entry name" value="Spore Coat Polysaccharide Biosynthesis Protein SpsA, Chain A"/>
    <property type="match status" value="1"/>
</dbReference>
<dbReference type="PANTHER" id="PTHR48090:SF7">
    <property type="entry name" value="RFBJ PROTEIN"/>
    <property type="match status" value="1"/>
</dbReference>
<dbReference type="InterPro" id="IPR050256">
    <property type="entry name" value="Glycosyltransferase_2"/>
</dbReference>
<dbReference type="InterPro" id="IPR001173">
    <property type="entry name" value="Glyco_trans_2-like"/>
</dbReference>
<evidence type="ECO:0000313" key="3">
    <source>
        <dbReference type="EMBL" id="CAB4884419.1"/>
    </source>
</evidence>
<accession>A0A6J7AHH1</accession>
<dbReference type="Pfam" id="PF00535">
    <property type="entry name" value="Glycos_transf_2"/>
    <property type="match status" value="1"/>
</dbReference>
<protein>
    <submittedName>
        <fullName evidence="2">Unannotated protein</fullName>
    </submittedName>
</protein>
<dbReference type="CDD" id="cd04179">
    <property type="entry name" value="DPM_DPG-synthase_like"/>
    <property type="match status" value="1"/>
</dbReference>
<sequence length="266" mass="29874">MANHNNLERERIATLRSHVIQQARDEFDARYPDVTFSRTVALICAYEEEGNIGDVLKAMPTTACGQDVTTLVIVDGGSDKTADISREAGVLTFVFPANLGHGVALQVGYRLCIEKKVDYVVTLDADGQNDPGEIPTMLEPLVENESDFVVASRRLGVDTTTDRFRKVGVVFFSTIMNAMTGAKLTDTSNGYRSLRVSMLADVVDRLQQEQYQTAELLITCLKRGWKVTERPTVWLPRQSGTTKKGKNWLFGFRYARVVISTWWRER</sequence>
<reference evidence="2" key="1">
    <citation type="submission" date="2020-05" db="EMBL/GenBank/DDBJ databases">
        <authorList>
            <person name="Chiriac C."/>
            <person name="Salcher M."/>
            <person name="Ghai R."/>
            <person name="Kavagutti S V."/>
        </authorList>
    </citation>
    <scope>NUCLEOTIDE SEQUENCE</scope>
</reference>
<gene>
    <name evidence="2" type="ORF">UFOPK3164_01316</name>
    <name evidence="3" type="ORF">UFOPK3427_01891</name>
    <name evidence="4" type="ORF">UFOPK4112_01169</name>
</gene>
<organism evidence="2">
    <name type="scientific">freshwater metagenome</name>
    <dbReference type="NCBI Taxonomy" id="449393"/>
    <lineage>
        <taxon>unclassified sequences</taxon>
        <taxon>metagenomes</taxon>
        <taxon>ecological metagenomes</taxon>
    </lineage>
</organism>
<dbReference type="InterPro" id="IPR029044">
    <property type="entry name" value="Nucleotide-diphossugar_trans"/>
</dbReference>
<dbReference type="SUPFAM" id="SSF53448">
    <property type="entry name" value="Nucleotide-diphospho-sugar transferases"/>
    <property type="match status" value="1"/>
</dbReference>
<evidence type="ECO:0000313" key="4">
    <source>
        <dbReference type="EMBL" id="CAB5025307.1"/>
    </source>
</evidence>
<evidence type="ECO:0000259" key="1">
    <source>
        <dbReference type="Pfam" id="PF00535"/>
    </source>
</evidence>
<dbReference type="EMBL" id="CAFBLT010000004">
    <property type="protein sequence ID" value="CAB4884419.1"/>
    <property type="molecule type" value="Genomic_DNA"/>
</dbReference>
<dbReference type="PANTHER" id="PTHR48090">
    <property type="entry name" value="UNDECAPRENYL-PHOSPHATE 4-DEOXY-4-FORMAMIDO-L-ARABINOSE TRANSFERASE-RELATED"/>
    <property type="match status" value="1"/>
</dbReference>
<dbReference type="EMBL" id="CAFBPM010000011">
    <property type="protein sequence ID" value="CAB5025307.1"/>
    <property type="molecule type" value="Genomic_DNA"/>
</dbReference>
<proteinExistence type="predicted"/>
<name>A0A6J7AHH1_9ZZZZ</name>
<feature type="domain" description="Glycosyltransferase 2-like" evidence="1">
    <location>
        <begin position="42"/>
        <end position="201"/>
    </location>
</feature>
<dbReference type="AlphaFoldDB" id="A0A6J7AHH1"/>